<dbReference type="Pfam" id="PF25871">
    <property type="entry name" value="HTH_76"/>
    <property type="match status" value="1"/>
</dbReference>
<feature type="domain" description="PEX14-like helix-turn-helix" evidence="3">
    <location>
        <begin position="19"/>
        <end position="81"/>
    </location>
</feature>
<evidence type="ECO:0000259" key="3">
    <source>
        <dbReference type="Pfam" id="PF25871"/>
    </source>
</evidence>
<dbReference type="OrthoDB" id="9936937at2759"/>
<evidence type="ECO:0000313" key="5">
    <source>
        <dbReference type="Proteomes" id="UP000250043"/>
    </source>
</evidence>
<protein>
    <submittedName>
        <fullName evidence="4">Uncharacterized protein</fullName>
    </submittedName>
</protein>
<dbReference type="PANTHER" id="PTHR36855:SF1">
    <property type="entry name" value="PEROXISOME MEMBRANE ANCHOR PROTEIN PEX14P N-TERMINAL DOMAIN-CONTAINING PROTEIN"/>
    <property type="match status" value="1"/>
</dbReference>
<dbReference type="InterPro" id="IPR040554">
    <property type="entry name" value="KPWE_PEX14_dom"/>
</dbReference>
<name>A0A8E2AHM8_9APHY</name>
<keyword evidence="5" id="KW-1185">Reference proteome</keyword>
<dbReference type="InterPro" id="IPR058841">
    <property type="entry name" value="HTH_76"/>
</dbReference>
<gene>
    <name evidence="4" type="ORF">OBBRIDRAFT_799172</name>
</gene>
<dbReference type="Pfam" id="PF17733">
    <property type="entry name" value="KPWE_dom"/>
    <property type="match status" value="1"/>
</dbReference>
<sequence>MEGLAVSPSEAGQSSVPDAVHSFLVYPFATDADYQQGLQGILASGGLDGKLPAEQSEILLRSEVFYFNWKTGCSVTVDDVRDRVLPRTLIPSTAAAAATESSGACEPAAAAQSEPRELSFAELKALIQQGKTDQIPNNKVIPDELSTEPPSESKAAAKKKPWE</sequence>
<dbReference type="Proteomes" id="UP000250043">
    <property type="component" value="Unassembled WGS sequence"/>
</dbReference>
<feature type="region of interest" description="Disordered" evidence="1">
    <location>
        <begin position="129"/>
        <end position="163"/>
    </location>
</feature>
<dbReference type="AlphaFoldDB" id="A0A8E2AHM8"/>
<evidence type="ECO:0000259" key="2">
    <source>
        <dbReference type="Pfam" id="PF17733"/>
    </source>
</evidence>
<evidence type="ECO:0000313" key="4">
    <source>
        <dbReference type="EMBL" id="OCH84353.1"/>
    </source>
</evidence>
<dbReference type="PANTHER" id="PTHR36855">
    <property type="entry name" value="CHROMOSOME 10, WHOLE GENOME SHOTGUN SEQUENCE"/>
    <property type="match status" value="1"/>
</dbReference>
<evidence type="ECO:0000256" key="1">
    <source>
        <dbReference type="SAM" id="MobiDB-lite"/>
    </source>
</evidence>
<accession>A0A8E2AHM8</accession>
<feature type="domain" description="Peroxisomal membrane protein PEX14-like KPWE" evidence="2">
    <location>
        <begin position="115"/>
        <end position="163"/>
    </location>
</feature>
<organism evidence="4 5">
    <name type="scientific">Obba rivulosa</name>
    <dbReference type="NCBI Taxonomy" id="1052685"/>
    <lineage>
        <taxon>Eukaryota</taxon>
        <taxon>Fungi</taxon>
        <taxon>Dikarya</taxon>
        <taxon>Basidiomycota</taxon>
        <taxon>Agaricomycotina</taxon>
        <taxon>Agaricomycetes</taxon>
        <taxon>Polyporales</taxon>
        <taxon>Gelatoporiaceae</taxon>
        <taxon>Obba</taxon>
    </lineage>
</organism>
<dbReference type="EMBL" id="KV722685">
    <property type="protein sequence ID" value="OCH84353.1"/>
    <property type="molecule type" value="Genomic_DNA"/>
</dbReference>
<reference evidence="4 5" key="1">
    <citation type="submission" date="2016-07" db="EMBL/GenBank/DDBJ databases">
        <title>Draft genome of the white-rot fungus Obba rivulosa 3A-2.</title>
        <authorList>
            <consortium name="DOE Joint Genome Institute"/>
            <person name="Miettinen O."/>
            <person name="Riley R."/>
            <person name="Acob R."/>
            <person name="Barry K."/>
            <person name="Cullen D."/>
            <person name="De Vries R."/>
            <person name="Hainaut M."/>
            <person name="Hatakka A."/>
            <person name="Henrissat B."/>
            <person name="Hilden K."/>
            <person name="Kuo R."/>
            <person name="Labutti K."/>
            <person name="Lipzen A."/>
            <person name="Makela M.R."/>
            <person name="Sandor L."/>
            <person name="Spatafora J.W."/>
            <person name="Grigoriev I.V."/>
            <person name="Hibbett D.S."/>
        </authorList>
    </citation>
    <scope>NUCLEOTIDE SEQUENCE [LARGE SCALE GENOMIC DNA]</scope>
    <source>
        <strain evidence="4 5">3A-2</strain>
    </source>
</reference>
<proteinExistence type="predicted"/>